<evidence type="ECO:0000256" key="2">
    <source>
        <dbReference type="ARBA" id="ARBA00022692"/>
    </source>
</evidence>
<proteinExistence type="predicted"/>
<evidence type="ECO:0000313" key="7">
    <source>
        <dbReference type="Proteomes" id="UP001344888"/>
    </source>
</evidence>
<evidence type="ECO:0000256" key="1">
    <source>
        <dbReference type="ARBA" id="ARBA00004141"/>
    </source>
</evidence>
<name>A0AAW9NPW6_9BACL</name>
<organism evidence="6 7">
    <name type="scientific">Metasolibacillus meyeri</name>
    <dbReference type="NCBI Taxonomy" id="1071052"/>
    <lineage>
        <taxon>Bacteria</taxon>
        <taxon>Bacillati</taxon>
        <taxon>Bacillota</taxon>
        <taxon>Bacilli</taxon>
        <taxon>Bacillales</taxon>
        <taxon>Caryophanaceae</taxon>
        <taxon>Metasolibacillus</taxon>
    </lineage>
</organism>
<feature type="transmembrane region" description="Helical" evidence="5">
    <location>
        <begin position="6"/>
        <end position="30"/>
    </location>
</feature>
<sequence>MENRNILSALSYLSIFFAPFIAPIIIWLVSTDDTVRYHAKRALISHIIPIVLGILFGVFFIFTTIFGGAQEDATFFFLGFGGMLLYGLLYLAFVIWNIVQAVLVFRNV</sequence>
<keyword evidence="2 5" id="KW-0812">Transmembrane</keyword>
<keyword evidence="3 5" id="KW-1133">Transmembrane helix</keyword>
<evidence type="ECO:0000256" key="5">
    <source>
        <dbReference type="SAM" id="Phobius"/>
    </source>
</evidence>
<dbReference type="EMBL" id="JARSFG010000019">
    <property type="protein sequence ID" value="MEC1179707.1"/>
    <property type="molecule type" value="Genomic_DNA"/>
</dbReference>
<dbReference type="InterPro" id="IPR019109">
    <property type="entry name" value="MamF_MmsF"/>
</dbReference>
<feature type="transmembrane region" description="Helical" evidence="5">
    <location>
        <begin position="75"/>
        <end position="99"/>
    </location>
</feature>
<dbReference type="Proteomes" id="UP001344888">
    <property type="component" value="Unassembled WGS sequence"/>
</dbReference>
<accession>A0AAW9NPW6</accession>
<comment type="subcellular location">
    <subcellularLocation>
        <location evidence="1">Membrane</location>
        <topology evidence="1">Multi-pass membrane protein</topology>
    </subcellularLocation>
</comment>
<reference evidence="6 7" key="1">
    <citation type="submission" date="2023-03" db="EMBL/GenBank/DDBJ databases">
        <title>Bacillus Genome Sequencing.</title>
        <authorList>
            <person name="Dunlap C."/>
        </authorList>
    </citation>
    <scope>NUCLEOTIDE SEQUENCE [LARGE SCALE GENOMIC DNA]</scope>
    <source>
        <strain evidence="6 7">B-59205</strain>
    </source>
</reference>
<comment type="caution">
    <text evidence="6">The sequence shown here is derived from an EMBL/GenBank/DDBJ whole genome shotgun (WGS) entry which is preliminary data.</text>
</comment>
<protein>
    <submittedName>
        <fullName evidence="6">DUF4870 domain-containing protein</fullName>
    </submittedName>
</protein>
<dbReference type="Pfam" id="PF09685">
    <property type="entry name" value="MamF_MmsF"/>
    <property type="match status" value="1"/>
</dbReference>
<evidence type="ECO:0000256" key="3">
    <source>
        <dbReference type="ARBA" id="ARBA00022989"/>
    </source>
</evidence>
<feature type="transmembrane region" description="Helical" evidence="5">
    <location>
        <begin position="42"/>
        <end position="69"/>
    </location>
</feature>
<keyword evidence="7" id="KW-1185">Reference proteome</keyword>
<dbReference type="RefSeq" id="WP_107841131.1">
    <property type="nucleotide sequence ID" value="NZ_JARSFG010000019.1"/>
</dbReference>
<dbReference type="AlphaFoldDB" id="A0AAW9NPW6"/>
<evidence type="ECO:0000313" key="6">
    <source>
        <dbReference type="EMBL" id="MEC1179707.1"/>
    </source>
</evidence>
<evidence type="ECO:0000256" key="4">
    <source>
        <dbReference type="ARBA" id="ARBA00023136"/>
    </source>
</evidence>
<keyword evidence="4 5" id="KW-0472">Membrane</keyword>
<gene>
    <name evidence="6" type="ORF">P9B03_14500</name>
</gene>